<evidence type="ECO:0000256" key="4">
    <source>
        <dbReference type="ARBA" id="ARBA00023098"/>
    </source>
</evidence>
<feature type="domain" description="AMP-dependent synthetase/ligase" evidence="6">
    <location>
        <begin position="35"/>
        <end position="436"/>
    </location>
</feature>
<dbReference type="Pfam" id="PF00501">
    <property type="entry name" value="AMP-binding"/>
    <property type="match status" value="1"/>
</dbReference>
<evidence type="ECO:0000256" key="5">
    <source>
        <dbReference type="SAM" id="MobiDB-lite"/>
    </source>
</evidence>
<dbReference type="GO" id="GO:0005886">
    <property type="term" value="C:plasma membrane"/>
    <property type="evidence" value="ECO:0007669"/>
    <property type="project" value="TreeGrafter"/>
</dbReference>
<keyword evidence="2" id="KW-0436">Ligase</keyword>
<dbReference type="PANTHER" id="PTHR22754">
    <property type="entry name" value="DISCO-INTERACTING PROTEIN 2 DIP2 -RELATED"/>
    <property type="match status" value="1"/>
</dbReference>
<keyword evidence="3" id="KW-0276">Fatty acid metabolism</keyword>
<gene>
    <name evidence="7" type="ORF">DN051_08160</name>
</gene>
<feature type="region of interest" description="Disordered" evidence="5">
    <location>
        <begin position="1"/>
        <end position="24"/>
    </location>
</feature>
<dbReference type="Gene3D" id="3.40.50.12780">
    <property type="entry name" value="N-terminal domain of ligase-like"/>
    <property type="match status" value="1"/>
</dbReference>
<dbReference type="KEGG" id="scad:DN051_08160"/>
<comment type="similarity">
    <text evidence="1">Belongs to the ATP-dependent AMP-binding enzyme family.</text>
</comment>
<dbReference type="Proteomes" id="UP000249616">
    <property type="component" value="Chromosome"/>
</dbReference>
<accession>A0A2Z4IV62</accession>
<sequence length="634" mass="67830">MPQARQAPVDGPRKGQPVPHQPQHRTLTDAVRSGVEQHPDRAAFVYLHEDGPGLRPEKLSYAELDRRARVVATRLRQAAKGDIGRPVLLLHPPTLDFVTAFLGCFYAGRTAIPAPLPDEPGERLARVGTILRDANVGAVLTLPGYRQAVGAWLTAAGAPDVVCLATGADTEGATDADPDLWVPPAVRDTDVAFLQYSSGSTSEPKGVMVTHANLAANEEAIRAAMRTPPGVVAGSWLPLYHDMGLIGMTLQPLWVGGTSVQMSPISFIKQPHRWLRMIHDYRVEGTASPDFGYELCVRRVTEEQTAGLDLSCLRVALNGAEPVRAGTLRAFVRRFAGQGLRPEVLLPSYGLAENTLLVSSGDTESPHLELQVDAHSLERDELRPARSDRASRTLVSCGRPADTEVLIVDPVSLRELTAGRVGEIWLRGPSVAAGYWNRPGPTAEAFAATTAEGRGGCFRTGDLGALLDGELYVTGRIKEMLIQHGRNLYPQDIEQAVQDSAEAFRRGGGAVFAVSDPAEDRSHVVVVQELRAGAGAGAGAVDGDLPRLAASVQALLSRTFQLAAVSVVLVRPGVIRKTTSGKTQRTLMRQLFLDGALPVLHRRLQRPVADLLPGTDPAADPAAAPARDTVAPRG</sequence>
<dbReference type="GO" id="GO:0006633">
    <property type="term" value="P:fatty acid biosynthetic process"/>
    <property type="evidence" value="ECO:0007669"/>
    <property type="project" value="TreeGrafter"/>
</dbReference>
<protein>
    <submittedName>
        <fullName evidence="7">Polyketide synthase</fullName>
    </submittedName>
</protein>
<name>A0A2Z4IV62_9ACTN</name>
<dbReference type="EMBL" id="CP030073">
    <property type="protein sequence ID" value="AWW36599.1"/>
    <property type="molecule type" value="Genomic_DNA"/>
</dbReference>
<dbReference type="AlphaFoldDB" id="A0A2Z4IV62"/>
<evidence type="ECO:0000313" key="7">
    <source>
        <dbReference type="EMBL" id="AWW36599.1"/>
    </source>
</evidence>
<feature type="region of interest" description="Disordered" evidence="5">
    <location>
        <begin position="611"/>
        <end position="634"/>
    </location>
</feature>
<evidence type="ECO:0000256" key="1">
    <source>
        <dbReference type="ARBA" id="ARBA00006432"/>
    </source>
</evidence>
<dbReference type="Gene3D" id="3.30.300.30">
    <property type="match status" value="1"/>
</dbReference>
<dbReference type="PROSITE" id="PS00455">
    <property type="entry name" value="AMP_BINDING"/>
    <property type="match status" value="1"/>
</dbReference>
<dbReference type="SUPFAM" id="SSF56801">
    <property type="entry name" value="Acetyl-CoA synthetase-like"/>
    <property type="match status" value="1"/>
</dbReference>
<proteinExistence type="inferred from homology"/>
<keyword evidence="8" id="KW-1185">Reference proteome</keyword>
<dbReference type="GO" id="GO:0070566">
    <property type="term" value="F:adenylyltransferase activity"/>
    <property type="evidence" value="ECO:0007669"/>
    <property type="project" value="TreeGrafter"/>
</dbReference>
<organism evidence="7 8">
    <name type="scientific">Streptomyces cadmiisoli</name>
    <dbReference type="NCBI Taxonomy" id="2184053"/>
    <lineage>
        <taxon>Bacteria</taxon>
        <taxon>Bacillati</taxon>
        <taxon>Actinomycetota</taxon>
        <taxon>Actinomycetes</taxon>
        <taxon>Kitasatosporales</taxon>
        <taxon>Streptomycetaceae</taxon>
        <taxon>Streptomyces</taxon>
        <taxon>Streptomyces aurantiacus group</taxon>
    </lineage>
</organism>
<dbReference type="InterPro" id="IPR020845">
    <property type="entry name" value="AMP-binding_CS"/>
</dbReference>
<dbReference type="GO" id="GO:0071766">
    <property type="term" value="P:Actinobacterium-type cell wall biogenesis"/>
    <property type="evidence" value="ECO:0007669"/>
    <property type="project" value="UniProtKB-ARBA"/>
</dbReference>
<dbReference type="GO" id="GO:0016874">
    <property type="term" value="F:ligase activity"/>
    <property type="evidence" value="ECO:0007669"/>
    <property type="project" value="UniProtKB-KW"/>
</dbReference>
<reference evidence="7 8" key="1">
    <citation type="journal article" date="2019" name="Int. J. Syst. Evol. Microbiol.">
        <title>Streptomyces cadmiisoli sp. nov., a novel actinomycete isolated from cadmium-contaminated soil.</title>
        <authorList>
            <person name="Li K."/>
            <person name="Tang X."/>
            <person name="Zhao J."/>
            <person name="Guo Y."/>
            <person name="Tang Y."/>
            <person name="Gao J."/>
        </authorList>
    </citation>
    <scope>NUCLEOTIDE SEQUENCE [LARGE SCALE GENOMIC DNA]</scope>
    <source>
        <strain evidence="7 8">ZFG47</strain>
    </source>
</reference>
<evidence type="ECO:0000256" key="2">
    <source>
        <dbReference type="ARBA" id="ARBA00022598"/>
    </source>
</evidence>
<evidence type="ECO:0000259" key="6">
    <source>
        <dbReference type="Pfam" id="PF00501"/>
    </source>
</evidence>
<dbReference type="InterPro" id="IPR042099">
    <property type="entry name" value="ANL_N_sf"/>
</dbReference>
<dbReference type="FunFam" id="3.40.50.12780:FF:000013">
    <property type="entry name" value="Long-chain-fatty-acid--AMP ligase FadD32"/>
    <property type="match status" value="1"/>
</dbReference>
<dbReference type="InterPro" id="IPR040097">
    <property type="entry name" value="FAAL/FAAC"/>
</dbReference>
<dbReference type="InterPro" id="IPR045851">
    <property type="entry name" value="AMP-bd_C_sf"/>
</dbReference>
<evidence type="ECO:0000313" key="8">
    <source>
        <dbReference type="Proteomes" id="UP000249616"/>
    </source>
</evidence>
<evidence type="ECO:0000256" key="3">
    <source>
        <dbReference type="ARBA" id="ARBA00022832"/>
    </source>
</evidence>
<keyword evidence="4" id="KW-0443">Lipid metabolism</keyword>
<dbReference type="CDD" id="cd05931">
    <property type="entry name" value="FAAL"/>
    <property type="match status" value="1"/>
</dbReference>
<dbReference type="PANTHER" id="PTHR22754:SF32">
    <property type="entry name" value="DISCO-INTERACTING PROTEIN 2"/>
    <property type="match status" value="1"/>
</dbReference>
<dbReference type="InterPro" id="IPR000873">
    <property type="entry name" value="AMP-dep_synth/lig_dom"/>
</dbReference>